<sequence length="213" mass="22932">MIALGPSAKRPPHIVLADFGSRGSDMGVAFGVRSVRKLLVVLYTAFLIGANPGLSDVAALRDGDMKKLMLHEAPVPVPEAVLLDAEDAAHSLADYRGKWVVLNFWATWCAPCRQEMPSLDRLQAAMPEIAVVPVATGRNAVEGIRRFFEQAEVKGLPILRDPKSDLARAMHVMGLPVTVILNPEGQEVGRLIGDAEWDSDSARAIMAALVAGF</sequence>
<evidence type="ECO:0000313" key="3">
    <source>
        <dbReference type="EMBL" id="NHB75851.1"/>
    </source>
</evidence>
<evidence type="ECO:0000256" key="1">
    <source>
        <dbReference type="ARBA" id="ARBA00023284"/>
    </source>
</evidence>
<dbReference type="PANTHER" id="PTHR42852:SF18">
    <property type="entry name" value="CHROMOSOME UNDETERMINED SCAFFOLD_47, WHOLE GENOME SHOTGUN SEQUENCE"/>
    <property type="match status" value="1"/>
</dbReference>
<dbReference type="PROSITE" id="PS51352">
    <property type="entry name" value="THIOREDOXIN_2"/>
    <property type="match status" value="1"/>
</dbReference>
<name>A0ABX0G3Q3_9RHOB</name>
<evidence type="ECO:0000313" key="4">
    <source>
        <dbReference type="Proteomes" id="UP001515660"/>
    </source>
</evidence>
<feature type="domain" description="Thioredoxin" evidence="2">
    <location>
        <begin position="71"/>
        <end position="211"/>
    </location>
</feature>
<reference evidence="3 4" key="1">
    <citation type="journal article" date="2022" name="Microorganisms">
        <title>Genome Sequence and Characterization of a Xanthorhodopsin-Containing, Aerobic Anoxygenic Phototrophic Rhodobacter Species, Isolated from Mesophilic Conditions at Yellowstone National Park.</title>
        <authorList>
            <person name="Kyndt J.A."/>
            <person name="Robertson S."/>
            <person name="Shoffstall I.B."/>
            <person name="Ramaley R.F."/>
            <person name="Meyer T.E."/>
        </authorList>
    </citation>
    <scope>NUCLEOTIDE SEQUENCE [LARGE SCALE GENOMIC DNA]</scope>
    <source>
        <strain evidence="3 4">M37P</strain>
    </source>
</reference>
<dbReference type="SUPFAM" id="SSF52833">
    <property type="entry name" value="Thioredoxin-like"/>
    <property type="match status" value="1"/>
</dbReference>
<accession>A0ABX0G3Q3</accession>
<dbReference type="CDD" id="cd02966">
    <property type="entry name" value="TlpA_like_family"/>
    <property type="match status" value="1"/>
</dbReference>
<dbReference type="PROSITE" id="PS00194">
    <property type="entry name" value="THIOREDOXIN_1"/>
    <property type="match status" value="1"/>
</dbReference>
<dbReference type="Gene3D" id="3.40.30.10">
    <property type="entry name" value="Glutaredoxin"/>
    <property type="match status" value="1"/>
</dbReference>
<dbReference type="InterPro" id="IPR000866">
    <property type="entry name" value="AhpC/TSA"/>
</dbReference>
<keyword evidence="1" id="KW-0676">Redox-active center</keyword>
<dbReference type="InterPro" id="IPR036249">
    <property type="entry name" value="Thioredoxin-like_sf"/>
</dbReference>
<comment type="caution">
    <text evidence="3">The sequence shown here is derived from an EMBL/GenBank/DDBJ whole genome shotgun (WGS) entry which is preliminary data.</text>
</comment>
<gene>
    <name evidence="3" type="ORF">G8O29_03715</name>
</gene>
<dbReference type="PANTHER" id="PTHR42852">
    <property type="entry name" value="THIOL:DISULFIDE INTERCHANGE PROTEIN DSBE"/>
    <property type="match status" value="1"/>
</dbReference>
<dbReference type="InterPro" id="IPR013766">
    <property type="entry name" value="Thioredoxin_domain"/>
</dbReference>
<protein>
    <submittedName>
        <fullName evidence="3">TlpA family protein disulfide reductase</fullName>
    </submittedName>
</protein>
<proteinExistence type="predicted"/>
<organism evidence="3 4">
    <name type="scientific">Rhodobacter calidifons</name>
    <dbReference type="NCBI Taxonomy" id="2715277"/>
    <lineage>
        <taxon>Bacteria</taxon>
        <taxon>Pseudomonadati</taxon>
        <taxon>Pseudomonadota</taxon>
        <taxon>Alphaproteobacteria</taxon>
        <taxon>Rhodobacterales</taxon>
        <taxon>Rhodobacter group</taxon>
        <taxon>Rhodobacter</taxon>
    </lineage>
</organism>
<dbReference type="InterPro" id="IPR017937">
    <property type="entry name" value="Thioredoxin_CS"/>
</dbReference>
<dbReference type="InterPro" id="IPR050553">
    <property type="entry name" value="Thioredoxin_ResA/DsbE_sf"/>
</dbReference>
<keyword evidence="4" id="KW-1185">Reference proteome</keyword>
<dbReference type="Pfam" id="PF00578">
    <property type="entry name" value="AhpC-TSA"/>
    <property type="match status" value="1"/>
</dbReference>
<evidence type="ECO:0000259" key="2">
    <source>
        <dbReference type="PROSITE" id="PS51352"/>
    </source>
</evidence>
<dbReference type="EMBL" id="JAANHS010000002">
    <property type="protein sequence ID" value="NHB75851.1"/>
    <property type="molecule type" value="Genomic_DNA"/>
</dbReference>
<dbReference type="Proteomes" id="UP001515660">
    <property type="component" value="Unassembled WGS sequence"/>
</dbReference>